<comment type="caution">
    <text evidence="2">The sequence shown here is derived from an EMBL/GenBank/DDBJ whole genome shotgun (WGS) entry which is preliminary data.</text>
</comment>
<reference evidence="2 3" key="1">
    <citation type="submission" date="2021-02" db="EMBL/GenBank/DDBJ databases">
        <title>Genome assembly of Pseudopithomyces chartarum.</title>
        <authorList>
            <person name="Jauregui R."/>
            <person name="Singh J."/>
            <person name="Voisey C."/>
        </authorList>
    </citation>
    <scope>NUCLEOTIDE SEQUENCE [LARGE SCALE GENOMIC DNA]</scope>
    <source>
        <strain evidence="2 3">AGR01</strain>
    </source>
</reference>
<evidence type="ECO:0000313" key="2">
    <source>
        <dbReference type="EMBL" id="KAK3213728.1"/>
    </source>
</evidence>
<accession>A0AAN6RIK6</accession>
<feature type="compositionally biased region" description="Low complexity" evidence="1">
    <location>
        <begin position="298"/>
        <end position="307"/>
    </location>
</feature>
<dbReference type="Proteomes" id="UP001280581">
    <property type="component" value="Unassembled WGS sequence"/>
</dbReference>
<sequence length="307" mass="32824">MTSPQQRGFQALHDCRSFPPQRAAQPSTAISYIVTAGSIIQPASINKNSFSASQLLSRLAACESASETSIQNPLIKKANTANHSFKQLRIDPPSHEPQPEPRDSTSSTEVCDPADVTSKAPGLGKIDPRCELASPSLSPLRIPKVRPRLPVDLLPESLPTPDLMFHTSCDPSTMVCPECATPASLAEADQTTTICQSCLKEFKASEKRSQRRGNVLTSFPPLLTDVIPLREETQGQWNSAEGDQAAREMGIIESIGRAFGLLRGGSGGTSQTGSRRGSESSLESWYEKLSGRGSPARSGSLTSSSTS</sequence>
<feature type="region of interest" description="Disordered" evidence="1">
    <location>
        <begin position="88"/>
        <end position="130"/>
    </location>
</feature>
<dbReference type="AlphaFoldDB" id="A0AAN6RIK6"/>
<dbReference type="EMBL" id="WVTA01000004">
    <property type="protein sequence ID" value="KAK3213728.1"/>
    <property type="molecule type" value="Genomic_DNA"/>
</dbReference>
<evidence type="ECO:0000256" key="1">
    <source>
        <dbReference type="SAM" id="MobiDB-lite"/>
    </source>
</evidence>
<organism evidence="2 3">
    <name type="scientific">Pseudopithomyces chartarum</name>
    <dbReference type="NCBI Taxonomy" id="1892770"/>
    <lineage>
        <taxon>Eukaryota</taxon>
        <taxon>Fungi</taxon>
        <taxon>Dikarya</taxon>
        <taxon>Ascomycota</taxon>
        <taxon>Pezizomycotina</taxon>
        <taxon>Dothideomycetes</taxon>
        <taxon>Pleosporomycetidae</taxon>
        <taxon>Pleosporales</taxon>
        <taxon>Massarineae</taxon>
        <taxon>Didymosphaeriaceae</taxon>
        <taxon>Pseudopithomyces</taxon>
    </lineage>
</organism>
<feature type="compositionally biased region" description="Low complexity" evidence="1">
    <location>
        <begin position="271"/>
        <end position="284"/>
    </location>
</feature>
<feature type="region of interest" description="Disordered" evidence="1">
    <location>
        <begin position="263"/>
        <end position="307"/>
    </location>
</feature>
<evidence type="ECO:0000313" key="3">
    <source>
        <dbReference type="Proteomes" id="UP001280581"/>
    </source>
</evidence>
<keyword evidence="3" id="KW-1185">Reference proteome</keyword>
<name>A0AAN6RIK6_9PLEO</name>
<gene>
    <name evidence="2" type="ORF">GRF29_28g759591</name>
</gene>
<feature type="compositionally biased region" description="Basic and acidic residues" evidence="1">
    <location>
        <begin position="88"/>
        <end position="103"/>
    </location>
</feature>
<protein>
    <submittedName>
        <fullName evidence="2">Uncharacterized protein</fullName>
    </submittedName>
</protein>
<proteinExistence type="predicted"/>